<dbReference type="InterPro" id="IPR011115">
    <property type="entry name" value="SecA_DEAD"/>
</dbReference>
<comment type="subunit">
    <text evidence="15">Monomer and homodimer. Part of the essential Sec protein translocation apparatus which comprises SecA, SecYEG and auxiliary proteins SecDF-YajC and YidC.</text>
</comment>
<dbReference type="GO" id="GO:0005886">
    <property type="term" value="C:plasma membrane"/>
    <property type="evidence" value="ECO:0007669"/>
    <property type="project" value="UniProtKB-SubCell"/>
</dbReference>
<dbReference type="InterPro" id="IPR014001">
    <property type="entry name" value="Helicase_ATP-bd"/>
</dbReference>
<dbReference type="InterPro" id="IPR014018">
    <property type="entry name" value="SecA_motor_DEAD"/>
</dbReference>
<dbReference type="GO" id="GO:0065002">
    <property type="term" value="P:intracellular protein transmembrane transport"/>
    <property type="evidence" value="ECO:0007669"/>
    <property type="project" value="UniProtKB-UniRule"/>
</dbReference>
<dbReference type="Pfam" id="PF01043">
    <property type="entry name" value="SecA_PP_bind"/>
    <property type="match status" value="1"/>
</dbReference>
<organism evidence="21 22">
    <name type="scientific">Sediminimonas qiaohouensis</name>
    <dbReference type="NCBI Taxonomy" id="552061"/>
    <lineage>
        <taxon>Bacteria</taxon>
        <taxon>Pseudomonadati</taxon>
        <taxon>Pseudomonadota</taxon>
        <taxon>Alphaproteobacteria</taxon>
        <taxon>Rhodobacterales</taxon>
        <taxon>Roseobacteraceae</taxon>
        <taxon>Sediminimonas</taxon>
    </lineage>
</organism>
<protein>
    <recommendedName>
        <fullName evidence="15 16">Protein translocase subunit SecA</fullName>
        <ecNumber evidence="15">7.4.2.8</ecNumber>
    </recommendedName>
</protein>
<gene>
    <name evidence="15 21" type="primary">secA</name>
    <name evidence="21" type="ORF">FH759_08295</name>
</gene>
<dbReference type="PROSITE" id="PS51196">
    <property type="entry name" value="SECA_MOTOR_DEAD"/>
    <property type="match status" value="1"/>
</dbReference>
<keyword evidence="6" id="KW-0997">Cell inner membrane</keyword>
<dbReference type="EMBL" id="VENJ01000010">
    <property type="protein sequence ID" value="MTJ04675.1"/>
    <property type="molecule type" value="Genomic_DNA"/>
</dbReference>
<evidence type="ECO:0000256" key="13">
    <source>
        <dbReference type="ARBA" id="ARBA00023010"/>
    </source>
</evidence>
<dbReference type="SUPFAM" id="SSF52540">
    <property type="entry name" value="P-loop containing nucleoside triphosphate hydrolases"/>
    <property type="match status" value="2"/>
</dbReference>
<keyword evidence="14 15" id="KW-0472">Membrane</keyword>
<evidence type="ECO:0000256" key="7">
    <source>
        <dbReference type="ARBA" id="ARBA00022723"/>
    </source>
</evidence>
<evidence type="ECO:0000256" key="2">
    <source>
        <dbReference type="ARBA" id="ARBA00007650"/>
    </source>
</evidence>
<dbReference type="SUPFAM" id="SSF81886">
    <property type="entry name" value="Helical scaffold and wing domains of SecA"/>
    <property type="match status" value="1"/>
</dbReference>
<evidence type="ECO:0000313" key="22">
    <source>
        <dbReference type="Proteomes" id="UP000483078"/>
    </source>
</evidence>
<dbReference type="RefSeq" id="WP_273249373.1">
    <property type="nucleotide sequence ID" value="NZ_VENJ01000010.1"/>
</dbReference>
<dbReference type="GO" id="GO:0005829">
    <property type="term" value="C:cytosol"/>
    <property type="evidence" value="ECO:0007669"/>
    <property type="project" value="TreeGrafter"/>
</dbReference>
<evidence type="ECO:0000256" key="8">
    <source>
        <dbReference type="ARBA" id="ARBA00022741"/>
    </source>
</evidence>
<evidence type="ECO:0000259" key="18">
    <source>
        <dbReference type="PROSITE" id="PS51192"/>
    </source>
</evidence>
<evidence type="ECO:0000256" key="1">
    <source>
        <dbReference type="ARBA" id="ARBA00001947"/>
    </source>
</evidence>
<dbReference type="FunFam" id="3.90.1440.10:FF:000001">
    <property type="entry name" value="Preprotein translocase subunit SecA"/>
    <property type="match status" value="1"/>
</dbReference>
<comment type="function">
    <text evidence="15">Part of the Sec protein translocase complex. Interacts with the SecYEG preprotein conducting channel. Has a central role in coupling the hydrolysis of ATP to the transfer of proteins into and across the cell membrane, serving both as a receptor for the preprotein-SecB complex and as an ATP-driven molecular motor driving the stepwise translocation of polypeptide chains across the membrane.</text>
</comment>
<dbReference type="InterPro" id="IPR036266">
    <property type="entry name" value="SecA_Wing/Scaffold_sf"/>
</dbReference>
<feature type="domain" description="Helicase C-terminal" evidence="19">
    <location>
        <begin position="424"/>
        <end position="622"/>
    </location>
</feature>
<evidence type="ECO:0000256" key="11">
    <source>
        <dbReference type="ARBA" id="ARBA00022927"/>
    </source>
</evidence>
<accession>A0A7C9L7X2</accession>
<dbReference type="Gene3D" id="1.10.3060.10">
    <property type="entry name" value="Helical scaffold and wing domains of SecA"/>
    <property type="match status" value="1"/>
</dbReference>
<keyword evidence="11 15" id="KW-0653">Protein transport</keyword>
<comment type="catalytic activity">
    <reaction evidence="15">
        <text>ATP + H2O + cellular proteinSide 1 = ADP + phosphate + cellular proteinSide 2.</text>
        <dbReference type="EC" id="7.4.2.8"/>
    </reaction>
</comment>
<dbReference type="InterPro" id="IPR036670">
    <property type="entry name" value="SecA_X-link_sf"/>
</dbReference>
<dbReference type="PROSITE" id="PS51194">
    <property type="entry name" value="HELICASE_CTER"/>
    <property type="match status" value="1"/>
</dbReference>
<name>A0A7C9L7X2_9RHOB</name>
<dbReference type="InterPro" id="IPR001650">
    <property type="entry name" value="Helicase_C-like"/>
</dbReference>
<keyword evidence="12 15" id="KW-1278">Translocase</keyword>
<comment type="caution">
    <text evidence="21">The sequence shown here is derived from an EMBL/GenBank/DDBJ whole genome shotgun (WGS) entry which is preliminary data.</text>
</comment>
<dbReference type="FunFam" id="3.40.50.300:FF:000113">
    <property type="entry name" value="Preprotein translocase subunit SecA"/>
    <property type="match status" value="1"/>
</dbReference>
<dbReference type="InterPro" id="IPR000185">
    <property type="entry name" value="SecA"/>
</dbReference>
<dbReference type="GO" id="GO:0046872">
    <property type="term" value="F:metal ion binding"/>
    <property type="evidence" value="ECO:0007669"/>
    <property type="project" value="UniProtKB-KW"/>
</dbReference>
<keyword evidence="9" id="KW-0862">Zinc</keyword>
<dbReference type="GO" id="GO:0031522">
    <property type="term" value="C:cell envelope Sec protein transport complex"/>
    <property type="evidence" value="ECO:0007669"/>
    <property type="project" value="TreeGrafter"/>
</dbReference>
<dbReference type="SUPFAM" id="SSF81767">
    <property type="entry name" value="Pre-protein crosslinking domain of SecA"/>
    <property type="match status" value="1"/>
</dbReference>
<evidence type="ECO:0000256" key="15">
    <source>
        <dbReference type="HAMAP-Rule" id="MF_01382"/>
    </source>
</evidence>
<dbReference type="PANTHER" id="PTHR30612:SF0">
    <property type="entry name" value="CHLOROPLAST PROTEIN-TRANSPORTING ATPASE"/>
    <property type="match status" value="1"/>
</dbReference>
<dbReference type="InterPro" id="IPR011130">
    <property type="entry name" value="SecA_preprotein_X-link_dom"/>
</dbReference>
<comment type="similarity">
    <text evidence="2 15 16">Belongs to the SecA family.</text>
</comment>
<evidence type="ECO:0000256" key="12">
    <source>
        <dbReference type="ARBA" id="ARBA00022967"/>
    </source>
</evidence>
<dbReference type="InterPro" id="IPR004027">
    <property type="entry name" value="SEC_C_motif"/>
</dbReference>
<dbReference type="EC" id="7.4.2.8" evidence="15"/>
<evidence type="ECO:0000256" key="3">
    <source>
        <dbReference type="ARBA" id="ARBA00022448"/>
    </source>
</evidence>
<dbReference type="GO" id="GO:0017038">
    <property type="term" value="P:protein import"/>
    <property type="evidence" value="ECO:0007669"/>
    <property type="project" value="InterPro"/>
</dbReference>
<dbReference type="InterPro" id="IPR027417">
    <property type="entry name" value="P-loop_NTPase"/>
</dbReference>
<comment type="cofactor">
    <cofactor evidence="1">
        <name>Zn(2+)</name>
        <dbReference type="ChEBI" id="CHEBI:29105"/>
    </cofactor>
</comment>
<dbReference type="CDD" id="cd18803">
    <property type="entry name" value="SF2_C_secA"/>
    <property type="match status" value="1"/>
</dbReference>
<sequence length="907" mass="101092">MLGFSSIAKKVFGTPNDRKIKATRPLIEKINALEPEYEKLSDDGLKEKTAEFKQRLSDGEDLDALLPEAFANCREAARRTLGLRAFDVQLMGGLFLHQGNISEMKTGEGKTLVATFPAYLNALSGKGLHIVTVNDYLAKRDAEWMGRVYGALGLETGVVYPGQAEAEKKAAYAADITYATNNELGFDYLRDNMKSSLDEMFQRGHNFAIVDEVDSILIDEARTPLIISGPSDDRSDLYSSIDKLIPKLTEDHFVLDEKQRTVTFTDEGNEELEQILHEQGILPEEQSLYDPESTTVVHHVNNGLKAHKMFTRDKDYIVRDGQVVLIDEFTGRMMPGRRLSDGLHQAIEAKEGVEIQPENVTLAQVTFQNYFRLYNKLSGMTGTALTEAEEFAEIYGLGVVEVPTNRPIARVDDDDAVYRTGKEKLDAVVETIQEAHAKGQPILVGTTSIEKSEMLSDLLTKAGVEHNVLNARQHEKEAQIVADAGKLGAVTIATNMAGRGTDIQLGGNVDMKVQEALDADPDADPKETRDRIEAEHADENTKVIEAGGLFVLATERHESRRIDNQLRGRSGRQGDPGRSAFFLSLEDDLMRIFGSERLDKVLSSLGMKEGEAIVHPWVNKSLERAQAKVEGRNFDIRKQLLKFDDVMNDQRKVIFSQRREIMEADDLSEIVADMRSQVIDDLIEQYMPPKTYADQWDTEGLHAACVEKLGVDVPVVDWAAEEGVDDDAIAERLEDATEKMMAEKADAFGPDTMRQIEKQVLLQTIDGKWREHLLTLEHLRSVVGFRGYAQRDPLNEYKTEAFQLFEGMLDSLREDVTQKLAQVRPMTEAEQQELIKQMQAQQAELDKAADLAQASGPDETAGTGPANPDAAEGFIEDDPSTWGNPGRNELCPCGSGKKFKHCHGRLY</sequence>
<evidence type="ECO:0000259" key="19">
    <source>
        <dbReference type="PROSITE" id="PS51194"/>
    </source>
</evidence>
<dbReference type="NCBIfam" id="TIGR00963">
    <property type="entry name" value="secA"/>
    <property type="match status" value="1"/>
</dbReference>
<keyword evidence="4 15" id="KW-1003">Cell membrane</keyword>
<evidence type="ECO:0000256" key="6">
    <source>
        <dbReference type="ARBA" id="ARBA00022519"/>
    </source>
</evidence>
<dbReference type="FunFam" id="1.10.3060.10:FF:000003">
    <property type="entry name" value="Protein translocase subunit SecA"/>
    <property type="match status" value="1"/>
</dbReference>
<dbReference type="InterPro" id="IPR044722">
    <property type="entry name" value="SecA_SF2_C"/>
</dbReference>
<dbReference type="NCBIfam" id="NF009538">
    <property type="entry name" value="PRK12904.1"/>
    <property type="match status" value="1"/>
</dbReference>
<keyword evidence="10 15" id="KW-0067">ATP-binding</keyword>
<feature type="binding site" evidence="15">
    <location>
        <begin position="107"/>
        <end position="111"/>
    </location>
    <ligand>
        <name>ATP</name>
        <dbReference type="ChEBI" id="CHEBI:30616"/>
    </ligand>
</feature>
<feature type="domain" description="SecA family profile" evidence="20">
    <location>
        <begin position="5"/>
        <end position="614"/>
    </location>
</feature>
<keyword evidence="5 15" id="KW-0963">Cytoplasm</keyword>
<evidence type="ECO:0000313" key="21">
    <source>
        <dbReference type="EMBL" id="MTJ04675.1"/>
    </source>
</evidence>
<feature type="domain" description="Helicase ATP-binding" evidence="18">
    <location>
        <begin position="91"/>
        <end position="249"/>
    </location>
</feature>
<evidence type="ECO:0000256" key="5">
    <source>
        <dbReference type="ARBA" id="ARBA00022490"/>
    </source>
</evidence>
<evidence type="ECO:0000256" key="4">
    <source>
        <dbReference type="ARBA" id="ARBA00022475"/>
    </source>
</evidence>
<dbReference type="GO" id="GO:0043952">
    <property type="term" value="P:protein transport by the Sec complex"/>
    <property type="evidence" value="ECO:0007669"/>
    <property type="project" value="UniProtKB-ARBA"/>
</dbReference>
<feature type="region of interest" description="Disordered" evidence="17">
    <location>
        <begin position="845"/>
        <end position="888"/>
    </location>
</feature>
<dbReference type="GO" id="GO:0006605">
    <property type="term" value="P:protein targeting"/>
    <property type="evidence" value="ECO:0007669"/>
    <property type="project" value="UniProtKB-UniRule"/>
</dbReference>
<dbReference type="PRINTS" id="PR00906">
    <property type="entry name" value="SECA"/>
</dbReference>
<dbReference type="Pfam" id="PF07517">
    <property type="entry name" value="SecA_DEAD"/>
    <property type="match status" value="1"/>
</dbReference>
<dbReference type="PROSITE" id="PS51192">
    <property type="entry name" value="HELICASE_ATP_BIND_1"/>
    <property type="match status" value="1"/>
</dbReference>
<dbReference type="GO" id="GO:0008564">
    <property type="term" value="F:protein-exporting ATPase activity"/>
    <property type="evidence" value="ECO:0007669"/>
    <property type="project" value="UniProtKB-EC"/>
</dbReference>
<dbReference type="CDD" id="cd17928">
    <property type="entry name" value="DEXDc_SecA"/>
    <property type="match status" value="1"/>
</dbReference>
<dbReference type="PANTHER" id="PTHR30612">
    <property type="entry name" value="SECA INNER MEMBRANE COMPONENT OF SEC PROTEIN SECRETION SYSTEM"/>
    <property type="match status" value="1"/>
</dbReference>
<keyword evidence="7" id="KW-0479">Metal-binding</keyword>
<comment type="subcellular location">
    <subcellularLocation>
        <location evidence="15">Cell membrane</location>
        <topology evidence="15">Peripheral membrane protein</topology>
        <orientation evidence="15">Cytoplasmic side</orientation>
    </subcellularLocation>
    <subcellularLocation>
        <location evidence="15">Cytoplasm</location>
    </subcellularLocation>
    <text evidence="15">Distribution is 50-50.</text>
</comment>
<proteinExistence type="inferred from homology"/>
<dbReference type="PROSITE" id="PS01312">
    <property type="entry name" value="SECA"/>
    <property type="match status" value="1"/>
</dbReference>
<dbReference type="GO" id="GO:0005524">
    <property type="term" value="F:ATP binding"/>
    <property type="evidence" value="ECO:0007669"/>
    <property type="project" value="UniProtKB-UniRule"/>
</dbReference>
<dbReference type="InterPro" id="IPR011116">
    <property type="entry name" value="SecA_Wing/Scaffold"/>
</dbReference>
<reference evidence="21 22" key="1">
    <citation type="submission" date="2019-06" db="EMBL/GenBank/DDBJ databases">
        <title>Enrichment of Autotrophic Halophilic Microorganisms from Red Sea Brine Pool Using Microbial Electrosynthesis System.</title>
        <authorList>
            <person name="Alqahtani M.F."/>
            <person name="Bajracharya S."/>
            <person name="Katuri K.P."/>
            <person name="Ali M."/>
            <person name="Saikaly P.E."/>
        </authorList>
    </citation>
    <scope>NUCLEOTIDE SEQUENCE [LARGE SCALE GENOMIC DNA]</scope>
    <source>
        <strain evidence="21">MES6</strain>
    </source>
</reference>
<keyword evidence="3 15" id="KW-0813">Transport</keyword>
<evidence type="ECO:0000256" key="14">
    <source>
        <dbReference type="ARBA" id="ARBA00023136"/>
    </source>
</evidence>
<dbReference type="HAMAP" id="MF_01382">
    <property type="entry name" value="SecA"/>
    <property type="match status" value="1"/>
</dbReference>
<dbReference type="SMART" id="SM00957">
    <property type="entry name" value="SecA_DEAD"/>
    <property type="match status" value="1"/>
</dbReference>
<keyword evidence="13 15" id="KW-0811">Translocation</keyword>
<feature type="binding site" evidence="15">
    <location>
        <position position="89"/>
    </location>
    <ligand>
        <name>ATP</name>
        <dbReference type="ChEBI" id="CHEBI:30616"/>
    </ligand>
</feature>
<dbReference type="Gene3D" id="3.90.1440.10">
    <property type="entry name" value="SecA, preprotein cross-linking domain"/>
    <property type="match status" value="1"/>
</dbReference>
<keyword evidence="8 15" id="KW-0547">Nucleotide-binding</keyword>
<evidence type="ECO:0000256" key="10">
    <source>
        <dbReference type="ARBA" id="ARBA00022840"/>
    </source>
</evidence>
<dbReference type="Pfam" id="PF21090">
    <property type="entry name" value="P-loop_SecA"/>
    <property type="match status" value="1"/>
</dbReference>
<dbReference type="SMART" id="SM00958">
    <property type="entry name" value="SecA_PP_bind"/>
    <property type="match status" value="1"/>
</dbReference>
<evidence type="ECO:0000259" key="20">
    <source>
        <dbReference type="PROSITE" id="PS51196"/>
    </source>
</evidence>
<dbReference type="AlphaFoldDB" id="A0A7C9L7X2"/>
<dbReference type="Proteomes" id="UP000483078">
    <property type="component" value="Unassembled WGS sequence"/>
</dbReference>
<dbReference type="Pfam" id="PF02810">
    <property type="entry name" value="SEC-C"/>
    <property type="match status" value="1"/>
</dbReference>
<evidence type="ECO:0000256" key="17">
    <source>
        <dbReference type="SAM" id="MobiDB-lite"/>
    </source>
</evidence>
<evidence type="ECO:0000256" key="9">
    <source>
        <dbReference type="ARBA" id="ARBA00022833"/>
    </source>
</evidence>
<dbReference type="FunFam" id="3.40.50.300:FF:000334">
    <property type="entry name" value="Protein translocase subunit SecA"/>
    <property type="match status" value="1"/>
</dbReference>
<dbReference type="InterPro" id="IPR020937">
    <property type="entry name" value="SecA_CS"/>
</dbReference>
<feature type="binding site" evidence="15">
    <location>
        <position position="502"/>
    </location>
    <ligand>
        <name>ATP</name>
        <dbReference type="ChEBI" id="CHEBI:30616"/>
    </ligand>
</feature>
<dbReference type="Pfam" id="PF07516">
    <property type="entry name" value="SecA_SW"/>
    <property type="match status" value="1"/>
</dbReference>
<dbReference type="Gene3D" id="3.40.50.300">
    <property type="entry name" value="P-loop containing nucleotide triphosphate hydrolases"/>
    <property type="match status" value="2"/>
</dbReference>
<evidence type="ECO:0000256" key="16">
    <source>
        <dbReference type="RuleBase" id="RU003874"/>
    </source>
</evidence>